<sequence>MVDISHIIKISSYSQSFPKRFLLEARMKAEKKMRCPPKCTLCYWMAAHTADEGFAHRQKENLIRNERVYESVLCNERLAIILTYNQQETQFASLRALAQNERDSCDRDVQKLAVIASATHRSFDEQITQVQKKMEGASDSYIELYGYRLRRELMYLKKQQKDEDESYERLFSSMAENDHRNIIDMEEDAEDRIREIKDDYRCAIEQLDDLLEPVREQIQILEWSVQEKILSVMMR</sequence>
<evidence type="ECO:0000313" key="2">
    <source>
        <dbReference type="Proteomes" id="UP000070700"/>
    </source>
</evidence>
<evidence type="ECO:0000313" key="1">
    <source>
        <dbReference type="EMBL" id="KUJ16334.1"/>
    </source>
</evidence>
<dbReference type="InParanoid" id="A0A194X892"/>
<gene>
    <name evidence="1" type="ORF">LY89DRAFT_748912</name>
</gene>
<proteinExistence type="predicted"/>
<dbReference type="KEGG" id="psco:LY89DRAFT_748912"/>
<dbReference type="AlphaFoldDB" id="A0A194X892"/>
<name>A0A194X892_MOLSC</name>
<dbReference type="EMBL" id="KQ947416">
    <property type="protein sequence ID" value="KUJ16334.1"/>
    <property type="molecule type" value="Genomic_DNA"/>
</dbReference>
<accession>A0A194X892</accession>
<dbReference type="RefSeq" id="XP_018070689.1">
    <property type="nucleotide sequence ID" value="XM_018221161.1"/>
</dbReference>
<reference evidence="1 2" key="1">
    <citation type="submission" date="2015-10" db="EMBL/GenBank/DDBJ databases">
        <title>Full genome of DAOMC 229536 Phialocephala scopiformis, a fungal endophyte of spruce producing the potent anti-insectan compound rugulosin.</title>
        <authorList>
            <consortium name="DOE Joint Genome Institute"/>
            <person name="Walker A.K."/>
            <person name="Frasz S.L."/>
            <person name="Seifert K.A."/>
            <person name="Miller J.D."/>
            <person name="Mondo S.J."/>
            <person name="Labutti K."/>
            <person name="Lipzen A."/>
            <person name="Dockter R."/>
            <person name="Kennedy M."/>
            <person name="Grigoriev I.V."/>
            <person name="Spatafora J.W."/>
        </authorList>
    </citation>
    <scope>NUCLEOTIDE SEQUENCE [LARGE SCALE GENOMIC DNA]</scope>
    <source>
        <strain evidence="1 2">CBS 120377</strain>
    </source>
</reference>
<organism evidence="1 2">
    <name type="scientific">Mollisia scopiformis</name>
    <name type="common">Conifer needle endophyte fungus</name>
    <name type="synonym">Phialocephala scopiformis</name>
    <dbReference type="NCBI Taxonomy" id="149040"/>
    <lineage>
        <taxon>Eukaryota</taxon>
        <taxon>Fungi</taxon>
        <taxon>Dikarya</taxon>
        <taxon>Ascomycota</taxon>
        <taxon>Pezizomycotina</taxon>
        <taxon>Leotiomycetes</taxon>
        <taxon>Helotiales</taxon>
        <taxon>Mollisiaceae</taxon>
        <taxon>Mollisia</taxon>
    </lineage>
</organism>
<dbReference type="GeneID" id="28830887"/>
<keyword evidence="2" id="KW-1185">Reference proteome</keyword>
<protein>
    <submittedName>
        <fullName evidence="1">Uncharacterized protein</fullName>
    </submittedName>
</protein>
<dbReference type="Proteomes" id="UP000070700">
    <property type="component" value="Unassembled WGS sequence"/>
</dbReference>